<name>A0A8S1WI25_PAROT</name>
<proteinExistence type="predicted"/>
<dbReference type="AlphaFoldDB" id="A0A8S1WI25"/>
<gene>
    <name evidence="1" type="ORF">POCTA_138.1.T0950190</name>
</gene>
<reference evidence="1" key="1">
    <citation type="submission" date="2021-01" db="EMBL/GenBank/DDBJ databases">
        <authorList>
            <consortium name="Genoscope - CEA"/>
            <person name="William W."/>
        </authorList>
    </citation>
    <scope>NUCLEOTIDE SEQUENCE</scope>
</reference>
<dbReference type="EMBL" id="CAJJDP010000094">
    <property type="protein sequence ID" value="CAD8189698.1"/>
    <property type="molecule type" value="Genomic_DNA"/>
</dbReference>
<accession>A0A8S1WI25</accession>
<sequence>MKEKQKLNLQPLIHGFLLFLSKQILLPSVQLEIELEKMQMKNQRTKSLKIVQDLTIYSFIVMNQNLKDFNNFLNKDKLLHFHLSNNKMKKYLRNQQSNLSNNNKTKIIKIVQSLYQNEISCLNS</sequence>
<dbReference type="Proteomes" id="UP000683925">
    <property type="component" value="Unassembled WGS sequence"/>
</dbReference>
<keyword evidence="2" id="KW-1185">Reference proteome</keyword>
<comment type="caution">
    <text evidence="1">The sequence shown here is derived from an EMBL/GenBank/DDBJ whole genome shotgun (WGS) entry which is preliminary data.</text>
</comment>
<evidence type="ECO:0000313" key="2">
    <source>
        <dbReference type="Proteomes" id="UP000683925"/>
    </source>
</evidence>
<organism evidence="1 2">
    <name type="scientific">Paramecium octaurelia</name>
    <dbReference type="NCBI Taxonomy" id="43137"/>
    <lineage>
        <taxon>Eukaryota</taxon>
        <taxon>Sar</taxon>
        <taxon>Alveolata</taxon>
        <taxon>Ciliophora</taxon>
        <taxon>Intramacronucleata</taxon>
        <taxon>Oligohymenophorea</taxon>
        <taxon>Peniculida</taxon>
        <taxon>Parameciidae</taxon>
        <taxon>Paramecium</taxon>
    </lineage>
</organism>
<evidence type="ECO:0000313" key="1">
    <source>
        <dbReference type="EMBL" id="CAD8189698.1"/>
    </source>
</evidence>
<protein>
    <submittedName>
        <fullName evidence="1">Uncharacterized protein</fullName>
    </submittedName>
</protein>